<reference evidence="1" key="1">
    <citation type="submission" date="2020-03" db="EMBL/GenBank/DDBJ databases">
        <title>A high-quality chromosome-level genome assembly of a woody plant with both climbing and erect habits, Rhamnella rubrinervis.</title>
        <authorList>
            <person name="Lu Z."/>
            <person name="Yang Y."/>
            <person name="Zhu X."/>
            <person name="Sun Y."/>
        </authorList>
    </citation>
    <scope>NUCLEOTIDE SEQUENCE</scope>
    <source>
        <strain evidence="1">BYM</strain>
        <tissue evidence="1">Leaf</tissue>
    </source>
</reference>
<name>A0A8K0MQG6_9ROSA</name>
<dbReference type="EMBL" id="VOIH02000002">
    <property type="protein sequence ID" value="KAF3453860.1"/>
    <property type="molecule type" value="Genomic_DNA"/>
</dbReference>
<keyword evidence="2" id="KW-1185">Reference proteome</keyword>
<organism evidence="1 2">
    <name type="scientific">Rhamnella rubrinervis</name>
    <dbReference type="NCBI Taxonomy" id="2594499"/>
    <lineage>
        <taxon>Eukaryota</taxon>
        <taxon>Viridiplantae</taxon>
        <taxon>Streptophyta</taxon>
        <taxon>Embryophyta</taxon>
        <taxon>Tracheophyta</taxon>
        <taxon>Spermatophyta</taxon>
        <taxon>Magnoliopsida</taxon>
        <taxon>eudicotyledons</taxon>
        <taxon>Gunneridae</taxon>
        <taxon>Pentapetalae</taxon>
        <taxon>rosids</taxon>
        <taxon>fabids</taxon>
        <taxon>Rosales</taxon>
        <taxon>Rhamnaceae</taxon>
        <taxon>rhamnoid group</taxon>
        <taxon>Rhamneae</taxon>
        <taxon>Rhamnella</taxon>
    </lineage>
</organism>
<gene>
    <name evidence="1" type="ORF">FNV43_RR04301</name>
</gene>
<evidence type="ECO:0000313" key="2">
    <source>
        <dbReference type="Proteomes" id="UP000796880"/>
    </source>
</evidence>
<evidence type="ECO:0000313" key="1">
    <source>
        <dbReference type="EMBL" id="KAF3453860.1"/>
    </source>
</evidence>
<sequence length="318" mass="35732">MFNLEWELGSLRGTGSLGSSKLVVLSKGTNRVIDNLDSRADFGYSNDRNALDHVKTMESSMEVPLVYQAKSISKIVFGSTSLDYGKVIDSWKSYLNGCEPEGLSGLIARVILSKGESPWKIVDSKQKLSVVWGFSNFQIISIDHGVGVPLRFDHSSLHGDFRHFACILVDVDMASTYRKCLLWRKSDTRNTYHFETKDKLVNLVYFPRPSNQENPNKPCYCTRVIPDVEENRLVVLDSHQPLALQVDTRSFTENTIENLVGEEALQLVPFEGNNWEEVSTKKKQGRKSKEEKERLILALKAAGGTRPNTRASSNVSDV</sequence>
<proteinExistence type="predicted"/>
<dbReference type="Proteomes" id="UP000796880">
    <property type="component" value="Unassembled WGS sequence"/>
</dbReference>
<accession>A0A8K0MQG6</accession>
<protein>
    <submittedName>
        <fullName evidence="1">Uncharacterized protein</fullName>
    </submittedName>
</protein>
<dbReference type="AlphaFoldDB" id="A0A8K0MQG6"/>
<comment type="caution">
    <text evidence="1">The sequence shown here is derived from an EMBL/GenBank/DDBJ whole genome shotgun (WGS) entry which is preliminary data.</text>
</comment>
<dbReference type="OrthoDB" id="1750937at2759"/>